<reference evidence="2 3" key="1">
    <citation type="journal article" date="2003" name="Nature">
        <title>The genome of a motile marine Synechococcus.</title>
        <authorList>
            <person name="Palenik B."/>
            <person name="Brahamsha B."/>
            <person name="Larimer F."/>
            <person name="Land M."/>
            <person name="Hauser L."/>
            <person name="Chain P."/>
            <person name="Lamerdin J."/>
            <person name="Regala W."/>
            <person name="Allen E.A."/>
            <person name="McCarren J."/>
            <person name="Paulsen I."/>
            <person name="Dufresne A."/>
            <person name="Partensky F."/>
            <person name="Webb E."/>
            <person name="Waterbury J."/>
        </authorList>
    </citation>
    <scope>NUCLEOTIDE SEQUENCE [LARGE SCALE GENOMIC DNA]</scope>
    <source>
        <strain evidence="2 3">WH8102</strain>
    </source>
</reference>
<keyword evidence="1" id="KW-0732">Signal</keyword>
<dbReference type="Proteomes" id="UP000001422">
    <property type="component" value="Chromosome"/>
</dbReference>
<gene>
    <name evidence="2" type="ordered locus">SYNW2121</name>
</gene>
<dbReference type="eggNOG" id="ENOG503233I">
    <property type="taxonomic scope" value="Bacteria"/>
</dbReference>
<proteinExistence type="predicted"/>
<name>Q7U4E7_PARMW</name>
<accession>Q7U4E7</accession>
<protein>
    <submittedName>
        <fullName evidence="2">Uncharacterized protein</fullName>
    </submittedName>
</protein>
<feature type="signal peptide" evidence="1">
    <location>
        <begin position="1"/>
        <end position="24"/>
    </location>
</feature>
<evidence type="ECO:0000256" key="1">
    <source>
        <dbReference type="SAM" id="SignalP"/>
    </source>
</evidence>
<evidence type="ECO:0000313" key="3">
    <source>
        <dbReference type="Proteomes" id="UP000001422"/>
    </source>
</evidence>
<dbReference type="EMBL" id="BX569694">
    <property type="protein sequence ID" value="CAE08636.1"/>
    <property type="molecule type" value="Genomic_DNA"/>
</dbReference>
<organism evidence="2 3">
    <name type="scientific">Parasynechococcus marenigrum (strain WH8102)</name>
    <dbReference type="NCBI Taxonomy" id="84588"/>
    <lineage>
        <taxon>Bacteria</taxon>
        <taxon>Bacillati</taxon>
        <taxon>Cyanobacteriota</taxon>
        <taxon>Cyanophyceae</taxon>
        <taxon>Synechococcales</taxon>
        <taxon>Prochlorococcaceae</taxon>
        <taxon>Parasynechococcus</taxon>
        <taxon>Parasynechococcus marenigrum</taxon>
    </lineage>
</organism>
<dbReference type="KEGG" id="syw:SYNW2121"/>
<dbReference type="RefSeq" id="WP_011128977.1">
    <property type="nucleotide sequence ID" value="NC_005070.1"/>
</dbReference>
<dbReference type="AlphaFoldDB" id="Q7U4E7"/>
<feature type="chain" id="PRO_5004295143" evidence="1">
    <location>
        <begin position="25"/>
        <end position="114"/>
    </location>
</feature>
<evidence type="ECO:0000313" key="2">
    <source>
        <dbReference type="EMBL" id="CAE08636.1"/>
    </source>
</evidence>
<dbReference type="HOGENOM" id="CLU_2119942_0_0_3"/>
<keyword evidence="3" id="KW-1185">Reference proteome</keyword>
<sequence length="114" mass="12523">MRATKILVGAVCSLLLGTAAPADADTARVHCHLHVKSPVMKRTDNAANCQFSQSQGNVTVVMYPGNRAPLRFEFPASKQNVTYQRLNHEAGIKFTTPVLTLKVFWADPGTSHRF</sequence>
<dbReference type="STRING" id="84588.SYNW2121"/>